<dbReference type="GO" id="GO:0016020">
    <property type="term" value="C:membrane"/>
    <property type="evidence" value="ECO:0007669"/>
    <property type="project" value="UniProtKB-SubCell"/>
</dbReference>
<proteinExistence type="predicted"/>
<evidence type="ECO:0000256" key="2">
    <source>
        <dbReference type="ARBA" id="ARBA00022692"/>
    </source>
</evidence>
<feature type="domain" description="ABC-2 type transporter transmembrane" evidence="7">
    <location>
        <begin position="21"/>
        <end position="162"/>
    </location>
</feature>
<name>A0A3M7TYS5_9BACI</name>
<keyword evidence="5" id="KW-0175">Coiled coil</keyword>
<dbReference type="EMBL" id="RHIB01000001">
    <property type="protein sequence ID" value="RNA70052.1"/>
    <property type="molecule type" value="Genomic_DNA"/>
</dbReference>
<feature type="coiled-coil region" evidence="5">
    <location>
        <begin position="274"/>
        <end position="329"/>
    </location>
</feature>
<comment type="caution">
    <text evidence="8">The sequence shown here is derived from an EMBL/GenBank/DDBJ whole genome shotgun (WGS) entry which is preliminary data.</text>
</comment>
<evidence type="ECO:0000256" key="6">
    <source>
        <dbReference type="SAM" id="Phobius"/>
    </source>
</evidence>
<evidence type="ECO:0000256" key="5">
    <source>
        <dbReference type="SAM" id="Coils"/>
    </source>
</evidence>
<keyword evidence="2 6" id="KW-0812">Transmembrane</keyword>
<dbReference type="AlphaFoldDB" id="A0A3M7TYS5"/>
<feature type="transmembrane region" description="Helical" evidence="6">
    <location>
        <begin position="17"/>
        <end position="40"/>
    </location>
</feature>
<dbReference type="RefSeq" id="WP_122897563.1">
    <property type="nucleotide sequence ID" value="NZ_RHIB01000001.1"/>
</dbReference>
<dbReference type="InterPro" id="IPR013525">
    <property type="entry name" value="ABC2_TM"/>
</dbReference>
<organism evidence="8 9">
    <name type="scientific">Alteribacter keqinensis</name>
    <dbReference type="NCBI Taxonomy" id="2483800"/>
    <lineage>
        <taxon>Bacteria</taxon>
        <taxon>Bacillati</taxon>
        <taxon>Bacillota</taxon>
        <taxon>Bacilli</taxon>
        <taxon>Bacillales</taxon>
        <taxon>Bacillaceae</taxon>
        <taxon>Alteribacter</taxon>
    </lineage>
</organism>
<dbReference type="OrthoDB" id="9811483at2"/>
<dbReference type="InterPro" id="IPR017500">
    <property type="entry name" value="Phage_infect_YhgE_N"/>
</dbReference>
<sequence>MNGLKHELQGILQRKKLLIALIGIMLMPLLYGGVLIWSFWDPYGQIEELPVAVVNEDTGTMVDGIEFRAGDDFIENLQNDPALNFHFVDNETAREGMKNFDFYFYVLIPETFSEDVASVIDSEPVKGTLYYEVNEDYNYVSSQIAGTAIESMENELAEALTLAYIEVANDSFSSFTKIVNELEEGTEKINNGNQGALEGGESLYDAINRIEEGAKTLSGGTSDLKDGVITLEKEWQSFIKTLEDSEEIAGAKDCFFKVRNTTEEIEALLEDGRYDEAARQLEDRFDEAAELEESVREVSDSIDSGRERLQEIEQQVSDSKEELDTIVSEAGKRGEELTESYDYARTFADRLEERFADVEEILGEPVAAMEELEIHYEELPLTWTNSGLSGQRMMRLYPGMKEAL</sequence>
<dbReference type="Proteomes" id="UP000278746">
    <property type="component" value="Unassembled WGS sequence"/>
</dbReference>
<accession>A0A3M7TYS5</accession>
<dbReference type="Gene3D" id="3.40.1710.10">
    <property type="entry name" value="abc type-2 transporter like domain"/>
    <property type="match status" value="1"/>
</dbReference>
<protein>
    <recommendedName>
        <fullName evidence="7">ABC-2 type transporter transmembrane domain-containing protein</fullName>
    </recommendedName>
</protein>
<gene>
    <name evidence="8" type="ORF">EBO34_09015</name>
</gene>
<dbReference type="NCBIfam" id="TIGR03061">
    <property type="entry name" value="pip_yhgE_Nterm"/>
    <property type="match status" value="1"/>
</dbReference>
<evidence type="ECO:0000259" key="7">
    <source>
        <dbReference type="Pfam" id="PF12698"/>
    </source>
</evidence>
<keyword evidence="4 6" id="KW-0472">Membrane</keyword>
<evidence type="ECO:0000256" key="3">
    <source>
        <dbReference type="ARBA" id="ARBA00022989"/>
    </source>
</evidence>
<evidence type="ECO:0000313" key="8">
    <source>
        <dbReference type="EMBL" id="RNA70052.1"/>
    </source>
</evidence>
<dbReference type="PANTHER" id="PTHR43077:SF10">
    <property type="entry name" value="TRANSPORT PERMEASE PROTEIN"/>
    <property type="match status" value="1"/>
</dbReference>
<comment type="subcellular location">
    <subcellularLocation>
        <location evidence="1">Membrane</location>
        <topology evidence="1">Multi-pass membrane protein</topology>
    </subcellularLocation>
</comment>
<dbReference type="InterPro" id="IPR051328">
    <property type="entry name" value="T7SS_ABC-Transporter"/>
</dbReference>
<keyword evidence="9" id="KW-1185">Reference proteome</keyword>
<reference evidence="8 9" key="1">
    <citation type="submission" date="2018-10" db="EMBL/GenBank/DDBJ databases">
        <title>Bacillus Keqinensis sp. nov., a moderately halophilic bacterium isolated from a saline-alkaline lake.</title>
        <authorList>
            <person name="Wang H."/>
        </authorList>
    </citation>
    <scope>NUCLEOTIDE SEQUENCE [LARGE SCALE GENOMIC DNA]</scope>
    <source>
        <strain evidence="8 9">KQ-3</strain>
    </source>
</reference>
<dbReference type="GO" id="GO:0140359">
    <property type="term" value="F:ABC-type transporter activity"/>
    <property type="evidence" value="ECO:0007669"/>
    <property type="project" value="InterPro"/>
</dbReference>
<evidence type="ECO:0000313" key="9">
    <source>
        <dbReference type="Proteomes" id="UP000278746"/>
    </source>
</evidence>
<evidence type="ECO:0000256" key="4">
    <source>
        <dbReference type="ARBA" id="ARBA00023136"/>
    </source>
</evidence>
<dbReference type="PANTHER" id="PTHR43077">
    <property type="entry name" value="TRANSPORT PERMEASE YVFS-RELATED"/>
    <property type="match status" value="1"/>
</dbReference>
<dbReference type="Pfam" id="PF12698">
    <property type="entry name" value="ABC2_membrane_3"/>
    <property type="match status" value="1"/>
</dbReference>
<keyword evidence="3 6" id="KW-1133">Transmembrane helix</keyword>
<evidence type="ECO:0000256" key="1">
    <source>
        <dbReference type="ARBA" id="ARBA00004141"/>
    </source>
</evidence>